<dbReference type="SUPFAM" id="SSF143856">
    <property type="entry name" value="DeoB insert domain-like"/>
    <property type="match status" value="1"/>
</dbReference>
<dbReference type="GO" id="GO:0008973">
    <property type="term" value="F:phosphopentomutase activity"/>
    <property type="evidence" value="ECO:0007669"/>
    <property type="project" value="UniProtKB-EC"/>
</dbReference>
<comment type="similarity">
    <text evidence="1 4">Belongs to the phosphopentomutase family.</text>
</comment>
<feature type="binding site" evidence="4">
    <location>
        <position position="9"/>
    </location>
    <ligand>
        <name>Mn(2+)</name>
        <dbReference type="ChEBI" id="CHEBI:29035"/>
        <label>1</label>
    </ligand>
</feature>
<keyword evidence="2 4" id="KW-0479">Metal-binding</keyword>
<dbReference type="PANTHER" id="PTHR21110:SF0">
    <property type="entry name" value="PHOSPHOPENTOMUTASE"/>
    <property type="match status" value="1"/>
</dbReference>
<dbReference type="PANTHER" id="PTHR21110">
    <property type="entry name" value="PHOSPHOPENTOMUTASE"/>
    <property type="match status" value="1"/>
</dbReference>
<dbReference type="SUPFAM" id="SSF53649">
    <property type="entry name" value="Alkaline phosphatase-like"/>
    <property type="match status" value="1"/>
</dbReference>
<sequence length="389" mass="42806">MKVILIVLDSVGIGAAPDAADYGDAGSATLQHIAETVGGLKLPTLEKLGLGNIRPDFPISGIPAAEKPRASCGALEEQSIGKDTITGHWEICGLEINPGFHNFPMDFPSFPAELLETFEKETGRPILGNKAASGTAIIEELGPEHMKTGAWIAYTSADSVMQLAAHNDVIPLDELYRGCKIARRLCDPLKVGRVIARPFIGKPGNFQRTEDRRDYAYTPEEPLITERLTEAGIPVYAVGKIEDIVAHRGITESIHSGNTVESQQVVEQFLQKKGDGFIFANFIDFDMLYGHRRDPEGYARALQQTDAWLARFLPRLEDDDVLIITADHGNDPTYPGTDHTREYVPLLSYCRTRPAEPLGIRRGFYDIAQTIASLFGISPLPRGVTFYRD</sequence>
<comment type="pathway">
    <text evidence="4">Carbohydrate degradation; 2-deoxy-D-ribose 1-phosphate degradation; D-glyceraldehyde 3-phosphate and acetaldehyde from 2-deoxy-alpha-D-ribose 1-phosphate: step 1/2.</text>
</comment>
<dbReference type="CDD" id="cd16009">
    <property type="entry name" value="PPM"/>
    <property type="match status" value="1"/>
</dbReference>
<gene>
    <name evidence="4" type="primary">deoB</name>
    <name evidence="7" type="ORF">P9H32_05685</name>
</gene>
<feature type="binding site" evidence="4">
    <location>
        <position position="291"/>
    </location>
    <ligand>
        <name>Mn(2+)</name>
        <dbReference type="ChEBI" id="CHEBI:29035"/>
        <label>2</label>
    </ligand>
</feature>
<feature type="binding site" evidence="4">
    <location>
        <position position="328"/>
    </location>
    <ligand>
        <name>Mn(2+)</name>
        <dbReference type="ChEBI" id="CHEBI:29035"/>
        <label>1</label>
    </ligand>
</feature>
<dbReference type="PIRSF" id="PIRSF001491">
    <property type="entry name" value="Ppentomutase"/>
    <property type="match status" value="1"/>
</dbReference>
<comment type="cofactor">
    <cofactor evidence="4">
        <name>Mn(2+)</name>
        <dbReference type="ChEBI" id="CHEBI:29035"/>
    </cofactor>
    <text evidence="4">Binds 2 manganese ions.</text>
</comment>
<feature type="binding site" evidence="4">
    <location>
        <position position="327"/>
    </location>
    <ligand>
        <name>Mn(2+)</name>
        <dbReference type="ChEBI" id="CHEBI:29035"/>
        <label>1</label>
    </ligand>
</feature>
<dbReference type="Pfam" id="PF01676">
    <property type="entry name" value="Metalloenzyme"/>
    <property type="match status" value="1"/>
</dbReference>
<evidence type="ECO:0000256" key="5">
    <source>
        <dbReference type="NCBIfam" id="TIGR01696"/>
    </source>
</evidence>
<organism evidence="7 8">
    <name type="scientific">Pontiella agarivorans</name>
    <dbReference type="NCBI Taxonomy" id="3038953"/>
    <lineage>
        <taxon>Bacteria</taxon>
        <taxon>Pseudomonadati</taxon>
        <taxon>Kiritimatiellota</taxon>
        <taxon>Kiritimatiellia</taxon>
        <taxon>Kiritimatiellales</taxon>
        <taxon>Pontiellaceae</taxon>
        <taxon>Pontiella</taxon>
    </lineage>
</organism>
<keyword evidence="8" id="KW-1185">Reference proteome</keyword>
<dbReference type="InterPro" id="IPR017850">
    <property type="entry name" value="Alkaline_phosphatase_core_sf"/>
</dbReference>
<dbReference type="InterPro" id="IPR024052">
    <property type="entry name" value="Phosphopentomutase_DeoB_cap_sf"/>
</dbReference>
<dbReference type="EC" id="5.4.2.7" evidence="4 5"/>
<evidence type="ECO:0000313" key="7">
    <source>
        <dbReference type="EMBL" id="MDZ8118115.1"/>
    </source>
</evidence>
<dbReference type="InterPro" id="IPR010045">
    <property type="entry name" value="DeoB"/>
</dbReference>
<comment type="function">
    <text evidence="4">Isomerase that catalyzes the conversion of deoxy-ribose 1-phosphate (dRib-1-P) and ribose 1-phosphate (Rib-1-P) to deoxy-ribose 5-phosphate (dRib-5-P) and ribose 5-phosphate (Rib-5-P), respectively.</text>
</comment>
<evidence type="ECO:0000259" key="6">
    <source>
        <dbReference type="Pfam" id="PF01676"/>
    </source>
</evidence>
<evidence type="ECO:0000313" key="8">
    <source>
        <dbReference type="Proteomes" id="UP001290861"/>
    </source>
</evidence>
<comment type="caution">
    <text evidence="7">The sequence shown here is derived from an EMBL/GenBank/DDBJ whole genome shotgun (WGS) entry which is preliminary data.</text>
</comment>
<feature type="binding site" evidence="4">
    <location>
        <position position="339"/>
    </location>
    <ligand>
        <name>Mn(2+)</name>
        <dbReference type="ChEBI" id="CHEBI:29035"/>
        <label>2</label>
    </ligand>
</feature>
<evidence type="ECO:0000256" key="2">
    <source>
        <dbReference type="ARBA" id="ARBA00022723"/>
    </source>
</evidence>
<dbReference type="EMBL" id="JARVCO010000007">
    <property type="protein sequence ID" value="MDZ8118115.1"/>
    <property type="molecule type" value="Genomic_DNA"/>
</dbReference>
<comment type="catalytic activity">
    <reaction evidence="4">
        <text>2-deoxy-alpha-D-ribose 1-phosphate = 2-deoxy-D-ribose 5-phosphate</text>
        <dbReference type="Rhea" id="RHEA:27658"/>
        <dbReference type="ChEBI" id="CHEBI:57259"/>
        <dbReference type="ChEBI" id="CHEBI:62877"/>
        <dbReference type="EC" id="5.4.2.7"/>
    </reaction>
</comment>
<feature type="domain" description="Metalloenzyme" evidence="6">
    <location>
        <begin position="1"/>
        <end position="378"/>
    </location>
</feature>
<dbReference type="InterPro" id="IPR006124">
    <property type="entry name" value="Metalloenzyme"/>
</dbReference>
<proteinExistence type="inferred from homology"/>
<comment type="subcellular location">
    <subcellularLocation>
        <location evidence="4">Cytoplasm</location>
    </subcellularLocation>
</comment>
<evidence type="ECO:0000256" key="4">
    <source>
        <dbReference type="HAMAP-Rule" id="MF_00740"/>
    </source>
</evidence>
<evidence type="ECO:0000256" key="1">
    <source>
        <dbReference type="ARBA" id="ARBA00010373"/>
    </source>
</evidence>
<protein>
    <recommendedName>
        <fullName evidence="4 5">Phosphopentomutase</fullName>
        <ecNumber evidence="4 5">5.4.2.7</ecNumber>
    </recommendedName>
    <alternativeName>
        <fullName evidence="4">Phosphodeoxyribomutase</fullName>
    </alternativeName>
</protein>
<keyword evidence="4" id="KW-0963">Cytoplasm</keyword>
<reference evidence="7 8" key="1">
    <citation type="journal article" date="2024" name="Appl. Environ. Microbiol.">
        <title>Pontiella agarivorans sp. nov., a novel marine anaerobic bacterium capable of degrading macroalgal polysaccharides and fixing nitrogen.</title>
        <authorList>
            <person name="Liu N."/>
            <person name="Kivenson V."/>
            <person name="Peng X."/>
            <person name="Cui Z."/>
            <person name="Lankiewicz T.S."/>
            <person name="Gosselin K.M."/>
            <person name="English C.J."/>
            <person name="Blair E.M."/>
            <person name="O'Malley M.A."/>
            <person name="Valentine D.L."/>
        </authorList>
    </citation>
    <scope>NUCLEOTIDE SEQUENCE [LARGE SCALE GENOMIC DNA]</scope>
    <source>
        <strain evidence="7 8">NLcol2</strain>
    </source>
</reference>
<dbReference type="Proteomes" id="UP001290861">
    <property type="component" value="Unassembled WGS sequence"/>
</dbReference>
<name>A0ABU5MV73_9BACT</name>
<accession>A0ABU5MV73</accession>
<dbReference type="RefSeq" id="WP_322607914.1">
    <property type="nucleotide sequence ID" value="NZ_JARVCO010000007.1"/>
</dbReference>
<evidence type="ECO:0000256" key="3">
    <source>
        <dbReference type="ARBA" id="ARBA00023211"/>
    </source>
</evidence>
<comment type="catalytic activity">
    <reaction evidence="4">
        <text>alpha-D-ribose 1-phosphate = D-ribose 5-phosphate</text>
        <dbReference type="Rhea" id="RHEA:18793"/>
        <dbReference type="ChEBI" id="CHEBI:57720"/>
        <dbReference type="ChEBI" id="CHEBI:78346"/>
        <dbReference type="EC" id="5.4.2.7"/>
    </reaction>
</comment>
<keyword evidence="3 4" id="KW-0464">Manganese</keyword>
<dbReference type="HAMAP" id="MF_00740">
    <property type="entry name" value="Phosphopentomut"/>
    <property type="match status" value="1"/>
</dbReference>
<dbReference type="Gene3D" id="3.40.720.10">
    <property type="entry name" value="Alkaline Phosphatase, subunit A"/>
    <property type="match status" value="1"/>
</dbReference>
<keyword evidence="4 7" id="KW-0413">Isomerase</keyword>
<dbReference type="NCBIfam" id="NF003766">
    <property type="entry name" value="PRK05362.1"/>
    <property type="match status" value="1"/>
</dbReference>
<dbReference type="Gene3D" id="3.30.70.1250">
    <property type="entry name" value="Phosphopentomutase"/>
    <property type="match status" value="1"/>
</dbReference>
<dbReference type="NCBIfam" id="TIGR01696">
    <property type="entry name" value="deoB"/>
    <property type="match status" value="1"/>
</dbReference>
<feature type="binding site" evidence="4">
    <location>
        <position position="286"/>
    </location>
    <ligand>
        <name>Mn(2+)</name>
        <dbReference type="ChEBI" id="CHEBI:29035"/>
        <label>2</label>
    </ligand>
</feature>